<dbReference type="AlphaFoldDB" id="A0A2U1ZRS3"/>
<protein>
    <recommendedName>
        <fullName evidence="6 12">Triosephosphate isomerase</fullName>
        <shortName evidence="12">TIM</shortName>
        <shortName evidence="12">TPI</shortName>
        <ecNumber evidence="5 12">5.3.1.1</ecNumber>
    </recommendedName>
    <alternativeName>
        <fullName evidence="12">Triose-phosphate isomerase</fullName>
    </alternativeName>
</protein>
<dbReference type="GO" id="GO:0004807">
    <property type="term" value="F:triose-phosphate isomerase activity"/>
    <property type="evidence" value="ECO:0007669"/>
    <property type="project" value="UniProtKB-UniRule"/>
</dbReference>
<dbReference type="PANTHER" id="PTHR21139">
    <property type="entry name" value="TRIOSEPHOSPHATE ISOMERASE"/>
    <property type="match status" value="1"/>
</dbReference>
<dbReference type="FunFam" id="3.20.20.70:FF:000020">
    <property type="entry name" value="Triosephosphate isomerase"/>
    <property type="match status" value="1"/>
</dbReference>
<dbReference type="EC" id="5.3.1.1" evidence="5 12"/>
<evidence type="ECO:0000256" key="3">
    <source>
        <dbReference type="ARBA" id="ARBA00007422"/>
    </source>
</evidence>
<dbReference type="PANTHER" id="PTHR21139:SF42">
    <property type="entry name" value="TRIOSEPHOSPHATE ISOMERASE"/>
    <property type="match status" value="1"/>
</dbReference>
<evidence type="ECO:0000256" key="12">
    <source>
        <dbReference type="HAMAP-Rule" id="MF_00147"/>
    </source>
</evidence>
<evidence type="ECO:0000256" key="2">
    <source>
        <dbReference type="ARBA" id="ARBA00004742"/>
    </source>
</evidence>
<dbReference type="Gene3D" id="3.20.20.70">
    <property type="entry name" value="Aldolase class I"/>
    <property type="match status" value="1"/>
</dbReference>
<gene>
    <name evidence="12" type="primary">tpiA</name>
    <name evidence="14" type="ORF">C8046_01895</name>
</gene>
<comment type="similarity">
    <text evidence="3 12 13">Belongs to the triosephosphate isomerase family.</text>
</comment>
<evidence type="ECO:0000256" key="11">
    <source>
        <dbReference type="ARBA" id="ARBA00055680"/>
    </source>
</evidence>
<comment type="subcellular location">
    <subcellularLocation>
        <location evidence="12 13">Cytoplasm</location>
    </subcellularLocation>
</comment>
<dbReference type="InterPro" id="IPR013785">
    <property type="entry name" value="Aldolase_TIM"/>
</dbReference>
<feature type="binding site" evidence="12">
    <location>
        <begin position="10"/>
        <end position="12"/>
    </location>
    <ligand>
        <name>substrate</name>
    </ligand>
</feature>
<comment type="pathway">
    <text evidence="2 12 13">Carbohydrate biosynthesis; gluconeogenesis.</text>
</comment>
<name>A0A2U1ZRS3_9MICO</name>
<dbReference type="InterPro" id="IPR035990">
    <property type="entry name" value="TIM_sf"/>
</dbReference>
<dbReference type="GO" id="GO:0005829">
    <property type="term" value="C:cytosol"/>
    <property type="evidence" value="ECO:0007669"/>
    <property type="project" value="TreeGrafter"/>
</dbReference>
<feature type="binding site" evidence="12">
    <location>
        <begin position="241"/>
        <end position="242"/>
    </location>
    <ligand>
        <name>substrate</name>
    </ligand>
</feature>
<comment type="caution">
    <text evidence="14">The sequence shown here is derived from an EMBL/GenBank/DDBJ whole genome shotgun (WGS) entry which is preliminary data.</text>
</comment>
<dbReference type="GO" id="GO:0046166">
    <property type="term" value="P:glyceraldehyde-3-phosphate biosynthetic process"/>
    <property type="evidence" value="ECO:0007669"/>
    <property type="project" value="TreeGrafter"/>
</dbReference>
<evidence type="ECO:0000256" key="4">
    <source>
        <dbReference type="ARBA" id="ARBA00011738"/>
    </source>
</evidence>
<comment type="pathway">
    <text evidence="12 13">Carbohydrate degradation; glycolysis; D-glyceraldehyde 3-phosphate from glycerone phosphate: step 1/1.</text>
</comment>
<dbReference type="PROSITE" id="PS00171">
    <property type="entry name" value="TIM_1"/>
    <property type="match status" value="1"/>
</dbReference>
<reference evidence="14 15" key="1">
    <citation type="submission" date="2018-03" db="EMBL/GenBank/DDBJ databases">
        <title>Genome assembly of novel Miniimonas species PCH200.</title>
        <authorList>
            <person name="Thakur V."/>
            <person name="Kumar V."/>
            <person name="Singh D."/>
        </authorList>
    </citation>
    <scope>NUCLEOTIDE SEQUENCE [LARGE SCALE GENOMIC DNA]</scope>
    <source>
        <strain evidence="14 15">PCH200</strain>
    </source>
</reference>
<dbReference type="NCBIfam" id="TIGR00419">
    <property type="entry name" value="tim"/>
    <property type="match status" value="1"/>
</dbReference>
<dbReference type="InterPro" id="IPR020861">
    <property type="entry name" value="Triosephosphate_isomerase_AS"/>
</dbReference>
<accession>A0A2U1ZRS3</accession>
<evidence type="ECO:0000256" key="8">
    <source>
        <dbReference type="ARBA" id="ARBA00022490"/>
    </source>
</evidence>
<evidence type="ECO:0000313" key="15">
    <source>
        <dbReference type="Proteomes" id="UP000245166"/>
    </source>
</evidence>
<keyword evidence="7 12" id="KW-0312">Gluconeogenesis</keyword>
<organism evidence="14 15">
    <name type="scientific">Serinibacter arcticus</name>
    <dbReference type="NCBI Taxonomy" id="1655435"/>
    <lineage>
        <taxon>Bacteria</taxon>
        <taxon>Bacillati</taxon>
        <taxon>Actinomycetota</taxon>
        <taxon>Actinomycetes</taxon>
        <taxon>Micrococcales</taxon>
        <taxon>Beutenbergiaceae</taxon>
        <taxon>Serinibacter</taxon>
    </lineage>
</organism>
<evidence type="ECO:0000256" key="10">
    <source>
        <dbReference type="ARBA" id="ARBA00023235"/>
    </source>
</evidence>
<dbReference type="SUPFAM" id="SSF51351">
    <property type="entry name" value="Triosephosphate isomerase (TIM)"/>
    <property type="match status" value="1"/>
</dbReference>
<dbReference type="HAMAP" id="MF_00147_B">
    <property type="entry name" value="TIM_B"/>
    <property type="match status" value="1"/>
</dbReference>
<dbReference type="Proteomes" id="UP000245166">
    <property type="component" value="Unassembled WGS sequence"/>
</dbReference>
<feature type="binding site" evidence="12">
    <location>
        <position position="220"/>
    </location>
    <ligand>
        <name>substrate</name>
    </ligand>
</feature>
<evidence type="ECO:0000256" key="13">
    <source>
        <dbReference type="RuleBase" id="RU363013"/>
    </source>
</evidence>
<dbReference type="GO" id="GO:0019563">
    <property type="term" value="P:glycerol catabolic process"/>
    <property type="evidence" value="ECO:0007669"/>
    <property type="project" value="TreeGrafter"/>
</dbReference>
<keyword evidence="10 12" id="KW-0413">Isomerase</keyword>
<dbReference type="EMBL" id="PYHR01000002">
    <property type="protein sequence ID" value="PWD49650.1"/>
    <property type="molecule type" value="Genomic_DNA"/>
</dbReference>
<dbReference type="OrthoDB" id="9809429at2"/>
<comment type="function">
    <text evidence="11 12">Involved in the gluconeogenesis. Catalyzes stereospecifically the conversion of dihydroxyacetone phosphate (DHAP) to D-glyceraldehyde-3-phosphate (G3P).</text>
</comment>
<keyword evidence="8 12" id="KW-0963">Cytoplasm</keyword>
<dbReference type="Pfam" id="PF00121">
    <property type="entry name" value="TIM"/>
    <property type="match status" value="1"/>
</dbReference>
<keyword evidence="15" id="KW-1185">Reference proteome</keyword>
<dbReference type="CDD" id="cd00311">
    <property type="entry name" value="TIM"/>
    <property type="match status" value="1"/>
</dbReference>
<feature type="active site" description="Electrophile" evidence="12">
    <location>
        <position position="102"/>
    </location>
</feature>
<evidence type="ECO:0000256" key="7">
    <source>
        <dbReference type="ARBA" id="ARBA00022432"/>
    </source>
</evidence>
<evidence type="ECO:0000256" key="1">
    <source>
        <dbReference type="ARBA" id="ARBA00000474"/>
    </source>
</evidence>
<comment type="subunit">
    <text evidence="4 12 13">Homodimer.</text>
</comment>
<dbReference type="GO" id="GO:0006094">
    <property type="term" value="P:gluconeogenesis"/>
    <property type="evidence" value="ECO:0007669"/>
    <property type="project" value="UniProtKB-UniRule"/>
</dbReference>
<dbReference type="InterPro" id="IPR000652">
    <property type="entry name" value="Triosephosphate_isomerase"/>
</dbReference>
<proteinExistence type="inferred from homology"/>
<dbReference type="RefSeq" id="WP_109228033.1">
    <property type="nucleotide sequence ID" value="NZ_PYHR01000002.1"/>
</dbReference>
<evidence type="ECO:0000256" key="5">
    <source>
        <dbReference type="ARBA" id="ARBA00011940"/>
    </source>
</evidence>
<dbReference type="UniPathway" id="UPA00138"/>
<evidence type="ECO:0000313" key="14">
    <source>
        <dbReference type="EMBL" id="PWD49650.1"/>
    </source>
</evidence>
<comment type="catalytic activity">
    <reaction evidence="1 12 13">
        <text>D-glyceraldehyde 3-phosphate = dihydroxyacetone phosphate</text>
        <dbReference type="Rhea" id="RHEA:18585"/>
        <dbReference type="ChEBI" id="CHEBI:57642"/>
        <dbReference type="ChEBI" id="CHEBI:59776"/>
        <dbReference type="EC" id="5.3.1.1"/>
    </reaction>
</comment>
<sequence length="259" mass="26922">MTRTPLMVGNWKLNLDHHEAIALVQKLAWTLGDAKHDYDAVEVVVSPSFTSLRSVQTLVDGDKLGLKYASQDISAQASGAYTGEVSAKQLSALGVSYAIIGHSERRQYHAESDALVNAKILAALGAGITPIVCVGEPLEVRQAGEQVAFSLAQVDGALAGLSAEQVAQLVIAYEPVWAIGTGEVATPEDAQEIAAATRARVAELVGAEVADGLRILYGGSVKGDNVASIMAQPDVDGTLVGGASLVLEQFAAIAGFDKL</sequence>
<dbReference type="PROSITE" id="PS51440">
    <property type="entry name" value="TIM_2"/>
    <property type="match status" value="1"/>
</dbReference>
<evidence type="ECO:0000256" key="6">
    <source>
        <dbReference type="ARBA" id="ARBA00019397"/>
    </source>
</evidence>
<dbReference type="InterPro" id="IPR022896">
    <property type="entry name" value="TrioseP_Isoase_bac/euk"/>
</dbReference>
<dbReference type="UniPathway" id="UPA00109">
    <property type="reaction ID" value="UER00189"/>
</dbReference>
<evidence type="ECO:0000256" key="9">
    <source>
        <dbReference type="ARBA" id="ARBA00023152"/>
    </source>
</evidence>
<feature type="binding site" evidence="12">
    <location>
        <position position="180"/>
    </location>
    <ligand>
        <name>substrate</name>
    </ligand>
</feature>
<keyword evidence="9 12" id="KW-0324">Glycolysis</keyword>
<feature type="active site" description="Proton acceptor" evidence="12">
    <location>
        <position position="174"/>
    </location>
</feature>
<dbReference type="GO" id="GO:0006096">
    <property type="term" value="P:glycolytic process"/>
    <property type="evidence" value="ECO:0007669"/>
    <property type="project" value="UniProtKB-UniRule"/>
</dbReference>